<feature type="transmembrane region" description="Helical" evidence="2">
    <location>
        <begin position="6"/>
        <end position="26"/>
    </location>
</feature>
<feature type="region of interest" description="Disordered" evidence="1">
    <location>
        <begin position="655"/>
        <end position="675"/>
    </location>
</feature>
<dbReference type="EMBL" id="LR796262">
    <property type="protein sequence ID" value="CAB4132621.1"/>
    <property type="molecule type" value="Genomic_DNA"/>
</dbReference>
<proteinExistence type="predicted"/>
<reference evidence="4" key="1">
    <citation type="submission" date="2020-04" db="EMBL/GenBank/DDBJ databases">
        <authorList>
            <person name="Chiriac C."/>
            <person name="Salcher M."/>
            <person name="Ghai R."/>
            <person name="Kavagutti S V."/>
        </authorList>
    </citation>
    <scope>NUCLEOTIDE SEQUENCE</scope>
</reference>
<gene>
    <name evidence="4" type="ORF">UFOVP261_42</name>
</gene>
<evidence type="ECO:0000313" key="4">
    <source>
        <dbReference type="EMBL" id="CAB4132621.1"/>
    </source>
</evidence>
<evidence type="ECO:0000256" key="1">
    <source>
        <dbReference type="SAM" id="MobiDB-lite"/>
    </source>
</evidence>
<dbReference type="InterPro" id="IPR032876">
    <property type="entry name" value="J_dom"/>
</dbReference>
<protein>
    <submittedName>
        <fullName evidence="4">Tip attachment protein J</fullName>
    </submittedName>
</protein>
<keyword evidence="2" id="KW-0812">Transmembrane</keyword>
<accession>A0A6J5LEM1</accession>
<dbReference type="Pfam" id="PF13550">
    <property type="entry name" value="Phage-tail_3"/>
    <property type="match status" value="1"/>
</dbReference>
<organism evidence="4">
    <name type="scientific">uncultured Caudovirales phage</name>
    <dbReference type="NCBI Taxonomy" id="2100421"/>
    <lineage>
        <taxon>Viruses</taxon>
        <taxon>Duplodnaviria</taxon>
        <taxon>Heunggongvirae</taxon>
        <taxon>Uroviricota</taxon>
        <taxon>Caudoviricetes</taxon>
        <taxon>Peduoviridae</taxon>
        <taxon>Maltschvirus</taxon>
        <taxon>Maltschvirus maltsch</taxon>
    </lineage>
</organism>
<keyword evidence="2" id="KW-0472">Membrane</keyword>
<sequence length="888" mass="94019">MSGGFFQGITLSTIFTAAAFVAAAYVTGGASAAYQMAATFAISVVASRIFAPNVPQAQSNNIRQQVPPDPTAGIPLVYGDAYTGARFCDAVLTSDQQAMYYVMVISNISPNGQFSFDTTKFYYQDQIITFDGTDLTKVVSLTDGAGNVDTSISGHLYINLYTSSQSGTITPINSSNLPSAVMTNANGCPSGQEWPSSGRQMNGLAFAIVKLVYNNNSAGTTSLQPITFHVSHYLNSSGAAKAGDVWYDYLTNTVYGGAVDPAFVDSASATALNTYGDELITYTPYDGGSASQPRYRFNGVLDTGQTVLSNIDIMMTCCDCWQSYQVVSGKWAVVINKDITSSFAFNDNNIIGNITASELDITQMVNQIEAKFNDSTNRDQAGYVNMQTPANLLYQNEPVNKFTVSYDLVNNSVTAQYLANRTLEQNREDLIVSFSTNYTGIQVNAGDVVTVTNGYYGWNAKQFRVMQVKEVSLPDGQLGAGIQLIEYNSAVYGTSDITQFVPAPNSGIASPNYFSALAIPTVTGYPSASIPHFDVQVYVPMVGRVTNGSLYYTTTPTPVASDYKLLTTAQTANSQPVTNNTFYLFANQSLPTGTYYFAYTVASESNTSPLSPLSAAFTWAPVGMSGASGASGYSGFSGNQGNSFRIAYLTQSQSAAAPSTPSPTSGSTSFPSGWSGTITTPTAGQSLYATDGTYVQSTNTTTWSTPYLTQGFPTTIQSDNYVLNTSGWQIQRDTGNAYFNQINARGDITGGSNITISGNAVFNGAYSSAGYTWSVVGNSSGSAQGGGLFYGTALFAWAVNGVASGNAGGGYFSATGAVAGLASYNPSGTSLQVLGKMTIDNSTLVTNLNAEKWGGLKVTSFVGPSTRTLAGYVQVDYSGSTYYIPYYS</sequence>
<name>A0A6J5LEM1_9CAUD</name>
<evidence type="ECO:0000256" key="2">
    <source>
        <dbReference type="SAM" id="Phobius"/>
    </source>
</evidence>
<feature type="domain" description="Tip attachment protein J" evidence="3">
    <location>
        <begin position="353"/>
        <end position="469"/>
    </location>
</feature>
<keyword evidence="2" id="KW-1133">Transmembrane helix</keyword>
<evidence type="ECO:0000259" key="3">
    <source>
        <dbReference type="Pfam" id="PF13550"/>
    </source>
</evidence>